<evidence type="ECO:0000313" key="9">
    <source>
        <dbReference type="EMBL" id="MCU6791095.1"/>
    </source>
</evidence>
<dbReference type="InterPro" id="IPR050640">
    <property type="entry name" value="Bact_2-comp_sensor_kinase"/>
</dbReference>
<keyword evidence="10" id="KW-1185">Reference proteome</keyword>
<dbReference type="EMBL" id="JAOQIO010000007">
    <property type="protein sequence ID" value="MCU6791095.1"/>
    <property type="molecule type" value="Genomic_DNA"/>
</dbReference>
<dbReference type="CDD" id="cd06225">
    <property type="entry name" value="HAMP"/>
    <property type="match status" value="1"/>
</dbReference>
<dbReference type="Pfam" id="PF02518">
    <property type="entry name" value="HATPase_c"/>
    <property type="match status" value="1"/>
</dbReference>
<feature type="transmembrane region" description="Helical" evidence="7">
    <location>
        <begin position="283"/>
        <end position="304"/>
    </location>
</feature>
<accession>A0ABT2U932</accession>
<keyword evidence="7" id="KW-0812">Transmembrane</keyword>
<dbReference type="PANTHER" id="PTHR34220">
    <property type="entry name" value="SENSOR HISTIDINE KINASE YPDA"/>
    <property type="match status" value="1"/>
</dbReference>
<keyword evidence="4" id="KW-0808">Transferase</keyword>
<dbReference type="InterPro" id="IPR003594">
    <property type="entry name" value="HATPase_dom"/>
</dbReference>
<evidence type="ECO:0000259" key="8">
    <source>
        <dbReference type="PROSITE" id="PS50885"/>
    </source>
</evidence>
<reference evidence="9 10" key="1">
    <citation type="submission" date="2022-09" db="EMBL/GenBank/DDBJ databases">
        <authorList>
            <person name="Han X.L."/>
            <person name="Wang Q."/>
            <person name="Lu T."/>
        </authorList>
    </citation>
    <scope>NUCLEOTIDE SEQUENCE [LARGE SCALE GENOMIC DNA]</scope>
    <source>
        <strain evidence="9 10">WQ 127069</strain>
    </source>
</reference>
<dbReference type="Gene3D" id="3.30.565.10">
    <property type="entry name" value="Histidine kinase-like ATPase, C-terminal domain"/>
    <property type="match status" value="1"/>
</dbReference>
<dbReference type="Pfam" id="PF06580">
    <property type="entry name" value="His_kinase"/>
    <property type="match status" value="1"/>
</dbReference>
<evidence type="ECO:0000313" key="10">
    <source>
        <dbReference type="Proteomes" id="UP001652445"/>
    </source>
</evidence>
<dbReference type="InterPro" id="IPR036890">
    <property type="entry name" value="HATPase_C_sf"/>
</dbReference>
<evidence type="ECO:0000256" key="3">
    <source>
        <dbReference type="ARBA" id="ARBA00022553"/>
    </source>
</evidence>
<dbReference type="GO" id="GO:0016301">
    <property type="term" value="F:kinase activity"/>
    <property type="evidence" value="ECO:0007669"/>
    <property type="project" value="UniProtKB-KW"/>
</dbReference>
<keyword evidence="5 9" id="KW-0418">Kinase</keyword>
<dbReference type="SUPFAM" id="SSF158472">
    <property type="entry name" value="HAMP domain-like"/>
    <property type="match status" value="1"/>
</dbReference>
<dbReference type="SUPFAM" id="SSF55874">
    <property type="entry name" value="ATPase domain of HSP90 chaperone/DNA topoisomerase II/histidine kinase"/>
    <property type="match status" value="1"/>
</dbReference>
<keyword evidence="6 7" id="KW-0472">Membrane</keyword>
<dbReference type="Proteomes" id="UP001652445">
    <property type="component" value="Unassembled WGS sequence"/>
</dbReference>
<organism evidence="9 10">
    <name type="scientific">Paenibacillus baimaensis</name>
    <dbReference type="NCBI Taxonomy" id="2982185"/>
    <lineage>
        <taxon>Bacteria</taxon>
        <taxon>Bacillati</taxon>
        <taxon>Bacillota</taxon>
        <taxon>Bacilli</taxon>
        <taxon>Bacillales</taxon>
        <taxon>Paenibacillaceae</taxon>
        <taxon>Paenibacillus</taxon>
    </lineage>
</organism>
<protein>
    <submittedName>
        <fullName evidence="9">Sensor histidine kinase</fullName>
    </submittedName>
</protein>
<dbReference type="InterPro" id="IPR003660">
    <property type="entry name" value="HAMP_dom"/>
</dbReference>
<keyword evidence="7" id="KW-1133">Transmembrane helix</keyword>
<evidence type="ECO:0000256" key="7">
    <source>
        <dbReference type="SAM" id="Phobius"/>
    </source>
</evidence>
<comment type="caution">
    <text evidence="9">The sequence shown here is derived from an EMBL/GenBank/DDBJ whole genome shotgun (WGS) entry which is preliminary data.</text>
</comment>
<name>A0ABT2U932_9BACL</name>
<evidence type="ECO:0000256" key="6">
    <source>
        <dbReference type="ARBA" id="ARBA00023136"/>
    </source>
</evidence>
<sequence length="584" mass="67373">MNIKVKITAVAFISILLSVGLSSFSIYLYVNPILSRQIVRDNQTIVEKIAQQVSYLSEDIVNYAKGIVVNDQLQLLLKKMSTTQDYDYFVSNLQLETVLKEYSLLRDHIIVDMFIVDRDNKVLEMKDVYSSSITEDWYDDFRSNNQYNGTSKPHIVTNNLNRPTEIKVVTYVMNIYDKQNPYVYLGKLLIHMNYEVLVKPMLTDPSLGIHIWTLNKDKETVYAPNAAALSAPQEVFGDSDYPKETVLKNGNYYIHESIPSSQWELIGVISENKINANMTYTNYVLVSIMLICLLIMSLSIYPVVANVTKPLMKLIRGMRQVSKGELHTHISVTSGDEIEEVAKVFNKMVKDIKNLVEESVLMEKQKRELELKMFMYQINPHFIYNTLNSVIYLARKANAPDVAALTKAFISFLQRTIKNKPEMLASIQEEMIYMEDYIMILQYRYIDRMELLWDVEEACREKKIPKMILYPLVENSIFHGILPSQRKGWIRIRVMAESGNLVVSVEDNGVGMSLEKLERLRSLMGSPFLQEDLDHIGMLNVNNRLQLLYSETAILQIESVENEGTQIRFSIPDWLPYAADHKNV</sequence>
<dbReference type="InterPro" id="IPR010559">
    <property type="entry name" value="Sig_transdc_His_kin_internal"/>
</dbReference>
<dbReference type="PANTHER" id="PTHR34220:SF7">
    <property type="entry name" value="SENSOR HISTIDINE KINASE YPDA"/>
    <property type="match status" value="1"/>
</dbReference>
<feature type="domain" description="HAMP" evidence="8">
    <location>
        <begin position="305"/>
        <end position="357"/>
    </location>
</feature>
<keyword evidence="3" id="KW-0597">Phosphoprotein</keyword>
<dbReference type="PROSITE" id="PS50885">
    <property type="entry name" value="HAMP"/>
    <property type="match status" value="1"/>
</dbReference>
<keyword evidence="2" id="KW-1003">Cell membrane</keyword>
<dbReference type="Pfam" id="PF00672">
    <property type="entry name" value="HAMP"/>
    <property type="match status" value="1"/>
</dbReference>
<evidence type="ECO:0000256" key="2">
    <source>
        <dbReference type="ARBA" id="ARBA00022475"/>
    </source>
</evidence>
<proteinExistence type="predicted"/>
<feature type="transmembrane region" description="Helical" evidence="7">
    <location>
        <begin position="7"/>
        <end position="30"/>
    </location>
</feature>
<dbReference type="Gene3D" id="6.10.340.10">
    <property type="match status" value="1"/>
</dbReference>
<evidence type="ECO:0000256" key="4">
    <source>
        <dbReference type="ARBA" id="ARBA00022679"/>
    </source>
</evidence>
<dbReference type="SMART" id="SM00304">
    <property type="entry name" value="HAMP"/>
    <property type="match status" value="1"/>
</dbReference>
<evidence type="ECO:0000256" key="1">
    <source>
        <dbReference type="ARBA" id="ARBA00004651"/>
    </source>
</evidence>
<comment type="subcellular location">
    <subcellularLocation>
        <location evidence="1">Cell membrane</location>
        <topology evidence="1">Multi-pass membrane protein</topology>
    </subcellularLocation>
</comment>
<gene>
    <name evidence="9" type="ORF">OB236_03025</name>
</gene>
<evidence type="ECO:0000256" key="5">
    <source>
        <dbReference type="ARBA" id="ARBA00022777"/>
    </source>
</evidence>
<dbReference type="SMART" id="SM00387">
    <property type="entry name" value="HATPase_c"/>
    <property type="match status" value="1"/>
</dbReference>